<dbReference type="Proteomes" id="UP000309340">
    <property type="component" value="Unassembled WGS sequence"/>
</dbReference>
<accession>A0A4U0W733</accession>
<evidence type="ECO:0000256" key="1">
    <source>
        <dbReference type="SAM" id="MobiDB-lite"/>
    </source>
</evidence>
<keyword evidence="3" id="KW-1185">Reference proteome</keyword>
<organism evidence="2 3">
    <name type="scientific">Friedmanniomyces simplex</name>
    <dbReference type="NCBI Taxonomy" id="329884"/>
    <lineage>
        <taxon>Eukaryota</taxon>
        <taxon>Fungi</taxon>
        <taxon>Dikarya</taxon>
        <taxon>Ascomycota</taxon>
        <taxon>Pezizomycotina</taxon>
        <taxon>Dothideomycetes</taxon>
        <taxon>Dothideomycetidae</taxon>
        <taxon>Mycosphaerellales</taxon>
        <taxon>Teratosphaeriaceae</taxon>
        <taxon>Friedmanniomyces</taxon>
    </lineage>
</organism>
<dbReference type="EMBL" id="NAJQ01001479">
    <property type="protein sequence ID" value="TKA58254.1"/>
    <property type="molecule type" value="Genomic_DNA"/>
</dbReference>
<protein>
    <submittedName>
        <fullName evidence="2">Uncharacterized protein</fullName>
    </submittedName>
</protein>
<dbReference type="AlphaFoldDB" id="A0A4U0W733"/>
<proteinExistence type="predicted"/>
<feature type="region of interest" description="Disordered" evidence="1">
    <location>
        <begin position="110"/>
        <end position="261"/>
    </location>
</feature>
<feature type="compositionally biased region" description="Basic and acidic residues" evidence="1">
    <location>
        <begin position="185"/>
        <end position="214"/>
    </location>
</feature>
<feature type="region of interest" description="Disordered" evidence="1">
    <location>
        <begin position="1"/>
        <end position="53"/>
    </location>
</feature>
<comment type="caution">
    <text evidence="2">The sequence shown here is derived from an EMBL/GenBank/DDBJ whole genome shotgun (WGS) entry which is preliminary data.</text>
</comment>
<feature type="compositionally biased region" description="Basic and acidic residues" evidence="1">
    <location>
        <begin position="1"/>
        <end position="13"/>
    </location>
</feature>
<sequence length="261" mass="28125">MEMKRRDSRRPSEGLRVVTEPAESASDAARPNSPQRARSSEEISPAQSTKRSVSFFDVGGLLEDGAPSWDTRSRATTLVDIGVYGTTAQDFAPHTPEQSRRGSRAFLTDIGGMMSPVGRQGGGSPFARRHSDAQQSLQRHRGAPIGVLGPMLERQETVQSLQDPGGLLGDMSEEEEQQDQSSANDFRKMWPESGKPRNRQDIRGVDGMTDDHRPGTHATAAPRPATSAEAKTPQTAQPTSAQQLGPDDMSLHDPGGLLGDS</sequence>
<dbReference type="STRING" id="329884.A0A4U0W733"/>
<evidence type="ECO:0000313" key="2">
    <source>
        <dbReference type="EMBL" id="TKA58254.1"/>
    </source>
</evidence>
<gene>
    <name evidence="2" type="ORF">B0A55_12152</name>
</gene>
<feature type="compositionally biased region" description="Low complexity" evidence="1">
    <location>
        <begin position="232"/>
        <end position="243"/>
    </location>
</feature>
<reference evidence="2 3" key="1">
    <citation type="submission" date="2017-03" db="EMBL/GenBank/DDBJ databases">
        <title>Genomes of endolithic fungi from Antarctica.</title>
        <authorList>
            <person name="Coleine C."/>
            <person name="Masonjones S."/>
            <person name="Stajich J.E."/>
        </authorList>
    </citation>
    <scope>NUCLEOTIDE SEQUENCE [LARGE SCALE GENOMIC DNA]</scope>
    <source>
        <strain evidence="2 3">CCFEE 5184</strain>
    </source>
</reference>
<evidence type="ECO:0000313" key="3">
    <source>
        <dbReference type="Proteomes" id="UP000309340"/>
    </source>
</evidence>
<name>A0A4U0W733_9PEZI</name>
<dbReference type="OrthoDB" id="5398233at2759"/>